<proteinExistence type="predicted"/>
<dbReference type="Proteomes" id="UP000215559">
    <property type="component" value="Unassembled WGS sequence"/>
</dbReference>
<accession>A0A235BU94</accession>
<gene>
    <name evidence="1" type="ORF">CH330_03855</name>
</gene>
<evidence type="ECO:0000313" key="1">
    <source>
        <dbReference type="EMBL" id="OYD16030.1"/>
    </source>
</evidence>
<dbReference type="AlphaFoldDB" id="A0A235BU94"/>
<comment type="caution">
    <text evidence="1">The sequence shown here is derived from an EMBL/GenBank/DDBJ whole genome shotgun (WGS) entry which is preliminary data.</text>
</comment>
<reference evidence="1 2" key="1">
    <citation type="submission" date="2017-07" db="EMBL/GenBank/DDBJ databases">
        <title>Recovery of genomes from metagenomes via a dereplication, aggregation, and scoring strategy.</title>
        <authorList>
            <person name="Sieber C.M."/>
            <person name="Probst A.J."/>
            <person name="Sharrar A."/>
            <person name="Thomas B.C."/>
            <person name="Hess M."/>
            <person name="Tringe S.G."/>
            <person name="Banfield J.F."/>
        </authorList>
    </citation>
    <scope>NUCLEOTIDE SEQUENCE [LARGE SCALE GENOMIC DNA]</scope>
    <source>
        <strain evidence="1">JGI_Cruoil_03_51_56</strain>
    </source>
</reference>
<evidence type="ECO:0008006" key="3">
    <source>
        <dbReference type="Google" id="ProtNLM"/>
    </source>
</evidence>
<sequence length="86" mass="9419">MQRNTQTRTPAPGRAVQVAQLVLEELRQIKNLLAFQLLEEDAGKQENITRLHRAGLPNSSIASVVGTTADAVRARLSEAKKKQSAK</sequence>
<protein>
    <recommendedName>
        <fullName evidence="3">RNA polymerase sigma factor 70 region 4 type 2 domain-containing protein</fullName>
    </recommendedName>
</protein>
<name>A0A235BU94_UNCW3</name>
<dbReference type="EMBL" id="NOZP01000074">
    <property type="protein sequence ID" value="OYD16030.1"/>
    <property type="molecule type" value="Genomic_DNA"/>
</dbReference>
<evidence type="ECO:0000313" key="2">
    <source>
        <dbReference type="Proteomes" id="UP000215559"/>
    </source>
</evidence>
<organism evidence="1 2">
    <name type="scientific">candidate division WOR-3 bacterium JGI_Cruoil_03_51_56</name>
    <dbReference type="NCBI Taxonomy" id="1973747"/>
    <lineage>
        <taxon>Bacteria</taxon>
        <taxon>Bacteria division WOR-3</taxon>
    </lineage>
</organism>